<comment type="caution">
    <text evidence="2">The sequence shown here is derived from an EMBL/GenBank/DDBJ whole genome shotgun (WGS) entry which is preliminary data.</text>
</comment>
<dbReference type="Proteomes" id="UP001482513">
    <property type="component" value="Unassembled WGS sequence"/>
</dbReference>
<keyword evidence="3" id="KW-1185">Reference proteome</keyword>
<accession>A0ABV0KBR9</accession>
<organism evidence="2 3">
    <name type="scientific">Leptolyngbya subtilissima DQ-A4</name>
    <dbReference type="NCBI Taxonomy" id="2933933"/>
    <lineage>
        <taxon>Bacteria</taxon>
        <taxon>Bacillati</taxon>
        <taxon>Cyanobacteriota</taxon>
        <taxon>Cyanophyceae</taxon>
        <taxon>Leptolyngbyales</taxon>
        <taxon>Leptolyngbyaceae</taxon>
        <taxon>Leptolyngbya group</taxon>
        <taxon>Leptolyngbya</taxon>
    </lineage>
</organism>
<dbReference type="RefSeq" id="WP_190704964.1">
    <property type="nucleotide sequence ID" value="NZ_JAMPKX010000011.1"/>
</dbReference>
<gene>
    <name evidence="2" type="ORF">NC992_20980</name>
</gene>
<proteinExistence type="predicted"/>
<dbReference type="Pfam" id="PF02672">
    <property type="entry name" value="CP12"/>
    <property type="match status" value="1"/>
</dbReference>
<protein>
    <submittedName>
        <fullName evidence="2">Calvin cycle protein CP12</fullName>
    </submittedName>
</protein>
<evidence type="ECO:0000313" key="3">
    <source>
        <dbReference type="Proteomes" id="UP001482513"/>
    </source>
</evidence>
<dbReference type="InterPro" id="IPR003823">
    <property type="entry name" value="CP12_dom"/>
</dbReference>
<reference evidence="2 3" key="1">
    <citation type="submission" date="2022-04" db="EMBL/GenBank/DDBJ databases">
        <title>Positive selection, recombination, and allopatry shape intraspecific diversity of widespread and dominant cyanobacteria.</title>
        <authorList>
            <person name="Wei J."/>
            <person name="Shu W."/>
            <person name="Hu C."/>
        </authorList>
    </citation>
    <scope>NUCLEOTIDE SEQUENCE [LARGE SCALE GENOMIC DNA]</scope>
    <source>
        <strain evidence="2 3">DQ-A4</strain>
    </source>
</reference>
<feature type="domain" description="CP12" evidence="1">
    <location>
        <begin position="21"/>
        <end position="89"/>
    </location>
</feature>
<sequence length="89" mass="9750">MSATTAVFTNTATPADRKASLEGQLRAALEHARRLSAMDGHCNRDVAIAWEAVEELQVAQRQQRATAQSAFAQYCLANPEAPEARMYDV</sequence>
<name>A0ABV0KBR9_9CYAN</name>
<dbReference type="SMART" id="SM01093">
    <property type="entry name" value="CP12"/>
    <property type="match status" value="1"/>
</dbReference>
<dbReference type="EMBL" id="JAMPKX010000011">
    <property type="protein sequence ID" value="MEP0949368.1"/>
    <property type="molecule type" value="Genomic_DNA"/>
</dbReference>
<evidence type="ECO:0000259" key="1">
    <source>
        <dbReference type="SMART" id="SM01093"/>
    </source>
</evidence>
<evidence type="ECO:0000313" key="2">
    <source>
        <dbReference type="EMBL" id="MEP0949368.1"/>
    </source>
</evidence>